<sequence length="318" mass="35744">MVQRSRQPPSLSRFAKNSLDVTLHPQIDATLKQLKTCARSLQSVLSTFSNELQILHRIHYKGKNQHRSALFWRRVAEMRRYGDRVEELSLLSLVDSLRYSFFAEEAQQNSKLLKGSWTHYPGPSTVSYVHERITGSITLVQKMQERLTHVYQSFSLAMQTGAFIQLILTLAGIASRMSSLISELLPILEQVRDAVYRILLALDPEVPPHDDSRSRRALPDQSSSMLASVKTSIDVCEDTGVSIVRQDPQPAALPSPPNGCIDTAVVRDALSYDIPALAAVNSVEVVTKKAKRSPSERDPKQLKPKKKRKRDEIDDIFG</sequence>
<evidence type="ECO:0000259" key="2">
    <source>
        <dbReference type="Pfam" id="PF14780"/>
    </source>
</evidence>
<dbReference type="PANTHER" id="PTHR37792">
    <property type="entry name" value="RIBONUCLEASE MRP PROTEIN SUBUNIT RMP1"/>
    <property type="match status" value="1"/>
</dbReference>
<dbReference type="GO" id="GO:0000294">
    <property type="term" value="P:nuclear-transcribed mRNA catabolic process, RNase MRP-dependent"/>
    <property type="evidence" value="ECO:0007669"/>
    <property type="project" value="TreeGrafter"/>
</dbReference>
<accession>A0A8H6XD02</accession>
<dbReference type="GO" id="GO:0042134">
    <property type="term" value="F:rRNA primary transcript binding"/>
    <property type="evidence" value="ECO:0007669"/>
    <property type="project" value="InterPro"/>
</dbReference>
<dbReference type="OrthoDB" id="114080at2759"/>
<name>A0A8H6XD02_9AGAR</name>
<gene>
    <name evidence="3" type="ORF">MVEN_02058600</name>
</gene>
<proteinExistence type="predicted"/>
<feature type="region of interest" description="Disordered" evidence="1">
    <location>
        <begin position="285"/>
        <end position="318"/>
    </location>
</feature>
<keyword evidence="4" id="KW-1185">Reference proteome</keyword>
<dbReference type="AlphaFoldDB" id="A0A8H6XD02"/>
<dbReference type="GO" id="GO:0000172">
    <property type="term" value="C:ribonuclease MRP complex"/>
    <property type="evidence" value="ECO:0007669"/>
    <property type="project" value="InterPro"/>
</dbReference>
<dbReference type="GO" id="GO:0000466">
    <property type="term" value="P:maturation of 5.8S rRNA from tricistronic rRNA transcript (SSU-rRNA, 5.8S rRNA, LSU-rRNA)"/>
    <property type="evidence" value="ECO:0007669"/>
    <property type="project" value="TreeGrafter"/>
</dbReference>
<dbReference type="Proteomes" id="UP000620124">
    <property type="component" value="Unassembled WGS sequence"/>
</dbReference>
<comment type="caution">
    <text evidence="3">The sequence shown here is derived from an EMBL/GenBank/DDBJ whole genome shotgun (WGS) entry which is preliminary data.</text>
</comment>
<dbReference type="InterPro" id="IPR027951">
    <property type="entry name" value="Nepro_N"/>
</dbReference>
<organism evidence="3 4">
    <name type="scientific">Mycena venus</name>
    <dbReference type="NCBI Taxonomy" id="2733690"/>
    <lineage>
        <taxon>Eukaryota</taxon>
        <taxon>Fungi</taxon>
        <taxon>Dikarya</taxon>
        <taxon>Basidiomycota</taxon>
        <taxon>Agaricomycotina</taxon>
        <taxon>Agaricomycetes</taxon>
        <taxon>Agaricomycetidae</taxon>
        <taxon>Agaricales</taxon>
        <taxon>Marasmiineae</taxon>
        <taxon>Mycenaceae</taxon>
        <taxon>Mycena</taxon>
    </lineage>
</organism>
<evidence type="ECO:0000256" key="1">
    <source>
        <dbReference type="SAM" id="MobiDB-lite"/>
    </source>
</evidence>
<feature type="domain" description="Nucleolus and neural progenitor protein-like N-terminal" evidence="2">
    <location>
        <begin position="14"/>
        <end position="186"/>
    </location>
</feature>
<reference evidence="3" key="1">
    <citation type="submission" date="2020-05" db="EMBL/GenBank/DDBJ databases">
        <title>Mycena genomes resolve the evolution of fungal bioluminescence.</title>
        <authorList>
            <person name="Tsai I.J."/>
        </authorList>
    </citation>
    <scope>NUCLEOTIDE SEQUENCE</scope>
    <source>
        <strain evidence="3">CCC161011</strain>
    </source>
</reference>
<protein>
    <submittedName>
        <fullName evidence="3">DUF4477 domain-containing protein</fullName>
    </submittedName>
</protein>
<dbReference type="Pfam" id="PF14780">
    <property type="entry name" value="NEPRO_N"/>
    <property type="match status" value="1"/>
</dbReference>
<evidence type="ECO:0000313" key="3">
    <source>
        <dbReference type="EMBL" id="KAF7338331.1"/>
    </source>
</evidence>
<evidence type="ECO:0000313" key="4">
    <source>
        <dbReference type="Proteomes" id="UP000620124"/>
    </source>
</evidence>
<dbReference type="PANTHER" id="PTHR37792:SF1">
    <property type="entry name" value="RIBONUCLEASE MRP PROTEIN SUBUNIT RMP1"/>
    <property type="match status" value="1"/>
</dbReference>
<dbReference type="EMBL" id="JACAZI010000021">
    <property type="protein sequence ID" value="KAF7338331.1"/>
    <property type="molecule type" value="Genomic_DNA"/>
</dbReference>
<dbReference type="InterPro" id="IPR047205">
    <property type="entry name" value="RMP1"/>
</dbReference>